<accession>A0A6J7DWR0</accession>
<dbReference type="InterPro" id="IPR026881">
    <property type="entry name" value="WYL_dom"/>
</dbReference>
<feature type="region of interest" description="Disordered" evidence="1">
    <location>
        <begin position="680"/>
        <end position="730"/>
    </location>
</feature>
<dbReference type="PANTHER" id="PTHR34580">
    <property type="match status" value="1"/>
</dbReference>
<feature type="compositionally biased region" description="Basic and acidic residues" evidence="1">
    <location>
        <begin position="355"/>
        <end position="365"/>
    </location>
</feature>
<dbReference type="PROSITE" id="PS52050">
    <property type="entry name" value="WYL"/>
    <property type="match status" value="2"/>
</dbReference>
<name>A0A6J7DWR0_9ZZZZ</name>
<feature type="region of interest" description="Disordered" evidence="1">
    <location>
        <begin position="585"/>
        <end position="605"/>
    </location>
</feature>
<feature type="region of interest" description="Disordered" evidence="1">
    <location>
        <begin position="338"/>
        <end position="365"/>
    </location>
</feature>
<dbReference type="InterPro" id="IPR051534">
    <property type="entry name" value="CBASS_pafABC_assoc_protein"/>
</dbReference>
<organism evidence="4">
    <name type="scientific">freshwater metagenome</name>
    <dbReference type="NCBI Taxonomy" id="449393"/>
    <lineage>
        <taxon>unclassified sequences</taxon>
        <taxon>metagenomes</taxon>
        <taxon>ecological metagenomes</taxon>
    </lineage>
</organism>
<dbReference type="InterPro" id="IPR057727">
    <property type="entry name" value="WCX_dom"/>
</dbReference>
<feature type="domain" description="WCX" evidence="3">
    <location>
        <begin position="612"/>
        <end position="680"/>
    </location>
</feature>
<proteinExistence type="predicted"/>
<dbReference type="Pfam" id="PF13280">
    <property type="entry name" value="WYL"/>
    <property type="match status" value="2"/>
</dbReference>
<evidence type="ECO:0000259" key="3">
    <source>
        <dbReference type="Pfam" id="PF25583"/>
    </source>
</evidence>
<evidence type="ECO:0000259" key="2">
    <source>
        <dbReference type="Pfam" id="PF13280"/>
    </source>
</evidence>
<dbReference type="Pfam" id="PF25583">
    <property type="entry name" value="WCX"/>
    <property type="match status" value="2"/>
</dbReference>
<dbReference type="AlphaFoldDB" id="A0A6J7DWR0"/>
<evidence type="ECO:0000256" key="1">
    <source>
        <dbReference type="SAM" id="MobiDB-lite"/>
    </source>
</evidence>
<sequence length="730" mass="80969">MAKDTEKLIRQLSLISYLMAERRPVTAMEIRRDVEGYSAMNEDAFARRFYADRSELEALGIHLRIERPADGQVEQENYSLPPENFYLAPIEFTDGELAALQTALTLLDGEFAYAEPLRLALQQLSWGRARPDKRPEQTSVALGITATAGGHDLSQRLAKIETAIFRRKTITFNYYTIERDKQGSRTVDPYLLLFQGGQFYLVGYAHDRSAIRVFRLSRMSGKVAYATKAEHDFQRPTDFDPRVYAKRAIWQYGEHKATAKITLSDRISWQVARNFGHVGKITKAGKGQSVYTTEYAQPRALVSWVLGLAGNATITEPGELSDEYTERLALLRDRHTGEPQLARKKRASAKAKVAPVKEPDEEREQAAIRPERFARLVTLASILIDAGRRKDTLSASDLKERLQVTDEELEEDINVLNIVNFGAGSYVLYAERDGDAIDVDPEPYGDSFARPARLLPVEAKALVAAIDLLGDHLPEGSLASARDKVVTALGVDPVEDGLHIASAGPQGDDGGIAKLICSAVADRKVLDFEYYKENEDEFSKRKVEPYALINGREGWYVAAWDLDREALRHFRLDRIKSAQTGDAVYEPRPEVDPAEGIEGWPRTGEVPASSTALVWVSPDRARWAREERTVHSELTDGSVIVELSYAGTDWLVKEILKEAGDATVLEPAEARKAVLRAVTELGGTKARPKKRPGTSRKTTPVAAKSRAKKPAAKKPAAKKPAGGSRAAKTT</sequence>
<reference evidence="4" key="1">
    <citation type="submission" date="2020-05" db="EMBL/GenBank/DDBJ databases">
        <authorList>
            <person name="Chiriac C."/>
            <person name="Salcher M."/>
            <person name="Ghai R."/>
            <person name="Kavagutti S V."/>
        </authorList>
    </citation>
    <scope>NUCLEOTIDE SEQUENCE</scope>
</reference>
<feature type="domain" description="WYL" evidence="2">
    <location>
        <begin position="157"/>
        <end position="220"/>
    </location>
</feature>
<feature type="compositionally biased region" description="Low complexity" evidence="1">
    <location>
        <begin position="718"/>
        <end position="730"/>
    </location>
</feature>
<dbReference type="EMBL" id="CAFBLU010000013">
    <property type="protein sequence ID" value="CAB4875097.1"/>
    <property type="molecule type" value="Genomic_DNA"/>
</dbReference>
<dbReference type="PANTHER" id="PTHR34580:SF1">
    <property type="entry name" value="PROTEIN PAFC"/>
    <property type="match status" value="1"/>
</dbReference>
<evidence type="ECO:0000313" key="4">
    <source>
        <dbReference type="EMBL" id="CAB4875097.1"/>
    </source>
</evidence>
<protein>
    <submittedName>
        <fullName evidence="4">Unannotated protein</fullName>
    </submittedName>
</protein>
<feature type="compositionally biased region" description="Basic residues" evidence="1">
    <location>
        <begin position="705"/>
        <end position="717"/>
    </location>
</feature>
<feature type="domain" description="WYL" evidence="2">
    <location>
        <begin position="514"/>
        <end position="579"/>
    </location>
</feature>
<feature type="domain" description="WCX" evidence="3">
    <location>
        <begin position="258"/>
        <end position="329"/>
    </location>
</feature>
<gene>
    <name evidence="4" type="ORF">UFOPK3444_00969</name>
</gene>